<dbReference type="GO" id="GO:0004427">
    <property type="term" value="F:inorganic diphosphate phosphatase activity"/>
    <property type="evidence" value="ECO:0007669"/>
    <property type="project" value="UniProtKB-EC"/>
</dbReference>
<protein>
    <recommendedName>
        <fullName evidence="2">inorganic diphosphatase</fullName>
        <ecNumber evidence="2">3.6.1.1</ecNumber>
    </recommendedName>
</protein>
<keyword evidence="7" id="KW-1185">Reference proteome</keyword>
<dbReference type="Pfam" id="PF00719">
    <property type="entry name" value="Pyrophosphatase"/>
    <property type="match status" value="1"/>
</dbReference>
<dbReference type="AlphaFoldDB" id="A0A1M5S7L8"/>
<keyword evidence="4" id="KW-0378">Hydrolase</keyword>
<dbReference type="EC" id="3.6.1.1" evidence="2"/>
<evidence type="ECO:0000256" key="2">
    <source>
        <dbReference type="ARBA" id="ARBA00012146"/>
    </source>
</evidence>
<dbReference type="GO" id="GO:0000287">
    <property type="term" value="F:magnesium ion binding"/>
    <property type="evidence" value="ECO:0007669"/>
    <property type="project" value="InterPro"/>
</dbReference>
<dbReference type="Gene3D" id="3.90.80.10">
    <property type="entry name" value="Inorganic pyrophosphatase"/>
    <property type="match status" value="1"/>
</dbReference>
<evidence type="ECO:0000256" key="1">
    <source>
        <dbReference type="ARBA" id="ARBA00001946"/>
    </source>
</evidence>
<evidence type="ECO:0000256" key="4">
    <source>
        <dbReference type="ARBA" id="ARBA00022801"/>
    </source>
</evidence>
<accession>A0A1M5S7L8</accession>
<organism evidence="6 7">
    <name type="scientific">Chryseolinea serpens</name>
    <dbReference type="NCBI Taxonomy" id="947013"/>
    <lineage>
        <taxon>Bacteria</taxon>
        <taxon>Pseudomonadati</taxon>
        <taxon>Bacteroidota</taxon>
        <taxon>Cytophagia</taxon>
        <taxon>Cytophagales</taxon>
        <taxon>Fulvivirgaceae</taxon>
        <taxon>Chryseolinea</taxon>
    </lineage>
</organism>
<dbReference type="InterPro" id="IPR008162">
    <property type="entry name" value="Pyrophosphatase"/>
</dbReference>
<gene>
    <name evidence="6" type="ORF">SAMN04488109_3791</name>
</gene>
<evidence type="ECO:0000256" key="3">
    <source>
        <dbReference type="ARBA" id="ARBA00022723"/>
    </source>
</evidence>
<dbReference type="SUPFAM" id="SSF50324">
    <property type="entry name" value="Inorganic pyrophosphatase"/>
    <property type="match status" value="1"/>
</dbReference>
<reference evidence="6 7" key="1">
    <citation type="submission" date="2016-11" db="EMBL/GenBank/DDBJ databases">
        <authorList>
            <person name="Jaros S."/>
            <person name="Januszkiewicz K."/>
            <person name="Wedrychowicz H."/>
        </authorList>
    </citation>
    <scope>NUCLEOTIDE SEQUENCE [LARGE SCALE GENOMIC DNA]</scope>
    <source>
        <strain evidence="6 7">DSM 24574</strain>
    </source>
</reference>
<evidence type="ECO:0000313" key="7">
    <source>
        <dbReference type="Proteomes" id="UP000184212"/>
    </source>
</evidence>
<comment type="cofactor">
    <cofactor evidence="1">
        <name>Mg(2+)</name>
        <dbReference type="ChEBI" id="CHEBI:18420"/>
    </cofactor>
</comment>
<keyword evidence="3" id="KW-0479">Metal-binding</keyword>
<dbReference type="InterPro" id="IPR036649">
    <property type="entry name" value="Pyrophosphatase_sf"/>
</dbReference>
<dbReference type="OrthoDB" id="5187599at2"/>
<dbReference type="PROSITE" id="PS00387">
    <property type="entry name" value="PPASE"/>
    <property type="match status" value="1"/>
</dbReference>
<dbReference type="GO" id="GO:0005737">
    <property type="term" value="C:cytoplasm"/>
    <property type="evidence" value="ECO:0007669"/>
    <property type="project" value="InterPro"/>
</dbReference>
<dbReference type="GO" id="GO:0006796">
    <property type="term" value="P:phosphate-containing compound metabolic process"/>
    <property type="evidence" value="ECO:0007669"/>
    <property type="project" value="InterPro"/>
</dbReference>
<proteinExistence type="predicted"/>
<dbReference type="Proteomes" id="UP000184212">
    <property type="component" value="Unassembled WGS sequence"/>
</dbReference>
<evidence type="ECO:0000256" key="5">
    <source>
        <dbReference type="ARBA" id="ARBA00022842"/>
    </source>
</evidence>
<dbReference type="STRING" id="947013.SAMN04488109_3791"/>
<dbReference type="EMBL" id="FQWQ01000002">
    <property type="protein sequence ID" value="SHH34469.1"/>
    <property type="molecule type" value="Genomic_DNA"/>
</dbReference>
<dbReference type="PANTHER" id="PTHR10286">
    <property type="entry name" value="INORGANIC PYROPHOSPHATASE"/>
    <property type="match status" value="1"/>
</dbReference>
<name>A0A1M5S7L8_9BACT</name>
<sequence length="175" mass="19764">MKLSSIATFVNQHIHVVIETPKGSRFKYAYDENLDLMVVRHELPEGFIFPINFGFIPQTLAGDGDPLDVLVMSETPAVSGCLMECRVIGAVTARQRDKTKWVRNDRVLAVPVASRSYENIQSLRDVSKTFLNQLEQFFAAYNAARGKTYQSLKRLSPVQALALIRKNQIRLPPNK</sequence>
<evidence type="ECO:0000313" key="6">
    <source>
        <dbReference type="EMBL" id="SHH34469.1"/>
    </source>
</evidence>
<keyword evidence="5" id="KW-0460">Magnesium</keyword>
<dbReference type="RefSeq" id="WP_073136922.1">
    <property type="nucleotide sequence ID" value="NZ_FQWQ01000002.1"/>
</dbReference>